<dbReference type="InterPro" id="IPR006630">
    <property type="entry name" value="La_HTH"/>
</dbReference>
<dbReference type="Pfam" id="PF05383">
    <property type="entry name" value="La"/>
    <property type="match status" value="1"/>
</dbReference>
<protein>
    <recommendedName>
        <fullName evidence="3">HTH La-type RNA-binding domain-containing protein</fullName>
    </recommendedName>
</protein>
<dbReference type="Gene3D" id="1.10.10.10">
    <property type="entry name" value="Winged helix-like DNA-binding domain superfamily/Winged helix DNA-binding domain"/>
    <property type="match status" value="1"/>
</dbReference>
<dbReference type="InterPro" id="IPR012677">
    <property type="entry name" value="Nucleotide-bd_a/b_plait_sf"/>
</dbReference>
<reference evidence="4 5" key="1">
    <citation type="submission" date="2024-04" db="EMBL/GenBank/DDBJ databases">
        <title>Tritrichomonas musculus Genome.</title>
        <authorList>
            <person name="Alves-Ferreira E."/>
            <person name="Grigg M."/>
            <person name="Lorenzi H."/>
            <person name="Galac M."/>
        </authorList>
    </citation>
    <scope>NUCLEOTIDE SEQUENCE [LARGE SCALE GENOMIC DNA]</scope>
    <source>
        <strain evidence="4 5">EAF2021</strain>
    </source>
</reference>
<sequence length="211" mass="24474">MAFKRLGSLLQLDAQAGSDSNEQFLMTNQMQRAKDQIEYYMSSTNLEKDKFFQNLTVNNQDRWIDASVFMGCQRVKQTGISLDDLLLACTKSHFLDVDTKRQMIRAKNPFVSDIRRKFRTVRMTGFPIDSTVDSIYDFLLANTAEPESVFLQYSRNDDNDQIFTGSANIVFYTEFTADAALSTPLTYNEKKILVQKITDYEKKKRKYEKKP</sequence>
<gene>
    <name evidence="4" type="ORF">M9Y10_002844</name>
</gene>
<evidence type="ECO:0000256" key="2">
    <source>
        <dbReference type="PROSITE-ProRule" id="PRU00332"/>
    </source>
</evidence>
<dbReference type="Gene3D" id="3.30.70.330">
    <property type="match status" value="1"/>
</dbReference>
<dbReference type="PROSITE" id="PS50961">
    <property type="entry name" value="HTH_LA"/>
    <property type="match status" value="1"/>
</dbReference>
<keyword evidence="5" id="KW-1185">Reference proteome</keyword>
<evidence type="ECO:0000259" key="3">
    <source>
        <dbReference type="PROSITE" id="PS50961"/>
    </source>
</evidence>
<dbReference type="InterPro" id="IPR036390">
    <property type="entry name" value="WH_DNA-bd_sf"/>
</dbReference>
<dbReference type="InterPro" id="IPR002344">
    <property type="entry name" value="Lupus_La"/>
</dbReference>
<keyword evidence="1 2" id="KW-0694">RNA-binding</keyword>
<organism evidence="4 5">
    <name type="scientific">Tritrichomonas musculus</name>
    <dbReference type="NCBI Taxonomy" id="1915356"/>
    <lineage>
        <taxon>Eukaryota</taxon>
        <taxon>Metamonada</taxon>
        <taxon>Parabasalia</taxon>
        <taxon>Tritrichomonadida</taxon>
        <taxon>Tritrichomonadidae</taxon>
        <taxon>Tritrichomonas</taxon>
    </lineage>
</organism>
<proteinExistence type="predicted"/>
<dbReference type="SMART" id="SM00715">
    <property type="entry name" value="LA"/>
    <property type="match status" value="1"/>
</dbReference>
<name>A0ABR2LAW4_9EUKA</name>
<evidence type="ECO:0000256" key="1">
    <source>
        <dbReference type="ARBA" id="ARBA00022884"/>
    </source>
</evidence>
<feature type="domain" description="HTH La-type RNA-binding" evidence="3">
    <location>
        <begin position="23"/>
        <end position="114"/>
    </location>
</feature>
<evidence type="ECO:0000313" key="4">
    <source>
        <dbReference type="EMBL" id="KAK8900517.1"/>
    </source>
</evidence>
<comment type="caution">
    <text evidence="4">The sequence shown here is derived from an EMBL/GenBank/DDBJ whole genome shotgun (WGS) entry which is preliminary data.</text>
</comment>
<dbReference type="EMBL" id="JAPFFF010000001">
    <property type="protein sequence ID" value="KAK8900517.1"/>
    <property type="molecule type" value="Genomic_DNA"/>
</dbReference>
<dbReference type="InterPro" id="IPR036388">
    <property type="entry name" value="WH-like_DNA-bd_sf"/>
</dbReference>
<dbReference type="InterPro" id="IPR035979">
    <property type="entry name" value="RBD_domain_sf"/>
</dbReference>
<accession>A0ABR2LAW4</accession>
<dbReference type="Proteomes" id="UP001470230">
    <property type="component" value="Unassembled WGS sequence"/>
</dbReference>
<dbReference type="PRINTS" id="PR00302">
    <property type="entry name" value="LUPUSLA"/>
</dbReference>
<dbReference type="SUPFAM" id="SSF46785">
    <property type="entry name" value="Winged helix' DNA-binding domain"/>
    <property type="match status" value="1"/>
</dbReference>
<dbReference type="SUPFAM" id="SSF54928">
    <property type="entry name" value="RNA-binding domain, RBD"/>
    <property type="match status" value="1"/>
</dbReference>
<evidence type="ECO:0000313" key="5">
    <source>
        <dbReference type="Proteomes" id="UP001470230"/>
    </source>
</evidence>